<feature type="region of interest" description="Disordered" evidence="5">
    <location>
        <begin position="348"/>
        <end position="370"/>
    </location>
</feature>
<name>A0A369K2M9_HYPMA</name>
<dbReference type="AlphaFoldDB" id="A0A369K2M9"/>
<evidence type="ECO:0000256" key="5">
    <source>
        <dbReference type="SAM" id="MobiDB-lite"/>
    </source>
</evidence>
<evidence type="ECO:0000313" key="8">
    <source>
        <dbReference type="Proteomes" id="UP000076154"/>
    </source>
</evidence>
<gene>
    <name evidence="7" type="ORF">Hypma_007669</name>
</gene>
<dbReference type="EMBL" id="LUEZ02000041">
    <property type="protein sequence ID" value="RDB25156.1"/>
    <property type="molecule type" value="Genomic_DNA"/>
</dbReference>
<dbReference type="GO" id="GO:0071944">
    <property type="term" value="C:cell periphery"/>
    <property type="evidence" value="ECO:0007669"/>
    <property type="project" value="UniProtKB-ARBA"/>
</dbReference>
<feature type="compositionally biased region" description="Low complexity" evidence="5">
    <location>
        <begin position="422"/>
        <end position="446"/>
    </location>
</feature>
<accession>A0A369K2M9</accession>
<organism evidence="7 8">
    <name type="scientific">Hypsizygus marmoreus</name>
    <name type="common">White beech mushroom</name>
    <name type="synonym">Agaricus marmoreus</name>
    <dbReference type="NCBI Taxonomy" id="39966"/>
    <lineage>
        <taxon>Eukaryota</taxon>
        <taxon>Fungi</taxon>
        <taxon>Dikarya</taxon>
        <taxon>Basidiomycota</taxon>
        <taxon>Agaricomycotina</taxon>
        <taxon>Agaricomycetes</taxon>
        <taxon>Agaricomycetidae</taxon>
        <taxon>Agaricales</taxon>
        <taxon>Tricholomatineae</taxon>
        <taxon>Lyophyllaceae</taxon>
        <taxon>Hypsizygus</taxon>
    </lineage>
</organism>
<keyword evidence="2 6" id="KW-0812">Transmembrane</keyword>
<keyword evidence="8" id="KW-1185">Reference proteome</keyword>
<reference evidence="7" key="1">
    <citation type="submission" date="2018-04" db="EMBL/GenBank/DDBJ databases">
        <title>Whole genome sequencing of Hypsizygus marmoreus.</title>
        <authorList>
            <person name="Choi I.-G."/>
            <person name="Min B."/>
            <person name="Kim J.-G."/>
            <person name="Kim S."/>
            <person name="Oh Y.-L."/>
            <person name="Kong W.-S."/>
            <person name="Park H."/>
            <person name="Jeong J."/>
            <person name="Song E.-S."/>
        </authorList>
    </citation>
    <scope>NUCLEOTIDE SEQUENCE [LARGE SCALE GENOMIC DNA]</scope>
    <source>
        <strain evidence="7">51987-8</strain>
    </source>
</reference>
<evidence type="ECO:0000256" key="6">
    <source>
        <dbReference type="SAM" id="Phobius"/>
    </source>
</evidence>
<evidence type="ECO:0000256" key="1">
    <source>
        <dbReference type="ARBA" id="ARBA00004167"/>
    </source>
</evidence>
<dbReference type="Proteomes" id="UP000076154">
    <property type="component" value="Unassembled WGS sequence"/>
</dbReference>
<dbReference type="PANTHER" id="PTHR15549:SF26">
    <property type="entry name" value="AXIAL BUDDING PATTERN PROTEIN 2-RELATED"/>
    <property type="match status" value="1"/>
</dbReference>
<comment type="caution">
    <text evidence="7">The sequence shown here is derived from an EMBL/GenBank/DDBJ whole genome shotgun (WGS) entry which is preliminary data.</text>
</comment>
<sequence>MASFNLKIEDSSPLISYAPDGAWTDPPSTDSPVVASYSGRSLHTTSAQGATATINFNGTGISIFGGRRSNYGTFTIAVDGQTFTRGDARNTEQEFSVNQLLGSASGLINGPHSAVLSNTGGGPIDIDWVDVTSQVGSPTSKLSVTTFDDTDASVQYSPSTSAWGINTNQAFVNNTLHFTSTPGASASLSFVGDAVAVYGTMAPDHANVQIMVDGRSRIFTGGANGFVSGLRPQVLLYYENNLVSAPHVITMTSVAQETTGAFMDIDAITVYSTNTVSDPDNPSSTSGSSGGSNSGDSTSGESKPSPAASRTSGTSKSAIIGGAVAGAVVLILLLIYVFFVFRRRRNRPRTPGIDKRDIRPQLSPKTPDLPMQGESMMEAGFSRVTPIANVSGYPSPAPPAPPAPVFRSDSIARHSIAPSYYSDPSYASDGGVQSRTSSLRSSTALVPPVPRSPASPRLASPRGSGLMMNVTRGPRRPSRRPPPLEFEQ</sequence>
<dbReference type="OrthoDB" id="3258237at2759"/>
<protein>
    <recommendedName>
        <fullName evidence="9">Transmembrane protein</fullName>
    </recommendedName>
</protein>
<proteinExistence type="predicted"/>
<feature type="region of interest" description="Disordered" evidence="5">
    <location>
        <begin position="273"/>
        <end position="315"/>
    </location>
</feature>
<dbReference type="STRING" id="39966.A0A369K2M9"/>
<keyword evidence="4 6" id="KW-0472">Membrane</keyword>
<evidence type="ECO:0000256" key="3">
    <source>
        <dbReference type="ARBA" id="ARBA00022989"/>
    </source>
</evidence>
<evidence type="ECO:0000313" key="7">
    <source>
        <dbReference type="EMBL" id="RDB25156.1"/>
    </source>
</evidence>
<dbReference type="InterPro" id="IPR051694">
    <property type="entry name" value="Immunoregulatory_rcpt-like"/>
</dbReference>
<feature type="compositionally biased region" description="Low complexity" evidence="5">
    <location>
        <begin position="277"/>
        <end position="287"/>
    </location>
</feature>
<dbReference type="GO" id="GO:0016020">
    <property type="term" value="C:membrane"/>
    <property type="evidence" value="ECO:0007669"/>
    <property type="project" value="UniProtKB-SubCell"/>
</dbReference>
<dbReference type="InParanoid" id="A0A369K2M9"/>
<dbReference type="PANTHER" id="PTHR15549">
    <property type="entry name" value="PAIRED IMMUNOGLOBULIN-LIKE TYPE 2 RECEPTOR"/>
    <property type="match status" value="1"/>
</dbReference>
<comment type="subcellular location">
    <subcellularLocation>
        <location evidence="1">Membrane</location>
        <topology evidence="1">Single-pass membrane protein</topology>
    </subcellularLocation>
</comment>
<evidence type="ECO:0000256" key="4">
    <source>
        <dbReference type="ARBA" id="ARBA00023136"/>
    </source>
</evidence>
<keyword evidence="3 6" id="KW-1133">Transmembrane helix</keyword>
<evidence type="ECO:0000256" key="2">
    <source>
        <dbReference type="ARBA" id="ARBA00022692"/>
    </source>
</evidence>
<feature type="region of interest" description="Disordered" evidence="5">
    <location>
        <begin position="422"/>
        <end position="488"/>
    </location>
</feature>
<feature type="transmembrane region" description="Helical" evidence="6">
    <location>
        <begin position="318"/>
        <end position="341"/>
    </location>
</feature>
<evidence type="ECO:0008006" key="9">
    <source>
        <dbReference type="Google" id="ProtNLM"/>
    </source>
</evidence>
<dbReference type="Gene3D" id="2.60.120.260">
    <property type="entry name" value="Galactose-binding domain-like"/>
    <property type="match status" value="2"/>
</dbReference>